<evidence type="ECO:0000256" key="8">
    <source>
        <dbReference type="ARBA" id="ARBA00023136"/>
    </source>
</evidence>
<dbReference type="Pfam" id="PF03360">
    <property type="entry name" value="Glyco_transf_43"/>
    <property type="match status" value="1"/>
</dbReference>
<dbReference type="CDD" id="cd00218">
    <property type="entry name" value="GlcAT-I"/>
    <property type="match status" value="1"/>
</dbReference>
<evidence type="ECO:0000256" key="9">
    <source>
        <dbReference type="ARBA" id="ARBA00023180"/>
    </source>
</evidence>
<keyword evidence="8" id="KW-0472">Membrane</keyword>
<evidence type="ECO:0000256" key="3">
    <source>
        <dbReference type="ARBA" id="ARBA00012641"/>
    </source>
</evidence>
<protein>
    <recommendedName>
        <fullName evidence="3 13">Galactosylgalactosylxylosylprotein 3-beta-glucuronosyltransferase</fullName>
        <ecNumber evidence="3 13">2.4.1.135</ecNumber>
    </recommendedName>
</protein>
<dbReference type="GO" id="GO:0046872">
    <property type="term" value="F:metal ion binding"/>
    <property type="evidence" value="ECO:0007669"/>
    <property type="project" value="UniProtKB-KW"/>
</dbReference>
<evidence type="ECO:0000256" key="4">
    <source>
        <dbReference type="ARBA" id="ARBA00022679"/>
    </source>
</evidence>
<dbReference type="RefSeq" id="XP_031570173.1">
    <property type="nucleotide sequence ID" value="XM_031714313.1"/>
</dbReference>
<comment type="subcellular location">
    <subcellularLocation>
        <location evidence="13">Golgi apparatus membrane</location>
        <topology evidence="13">Single-pass type II membrane protein</topology>
    </subcellularLocation>
    <subcellularLocation>
        <location evidence="1">Membrane</location>
        <topology evidence="1">Single-pass type II membrane protein</topology>
    </subcellularLocation>
</comment>
<evidence type="ECO:0000313" key="18">
    <source>
        <dbReference type="RefSeq" id="XP_031570173.1"/>
    </source>
</evidence>
<organism evidence="16 18">
    <name type="scientific">Actinia tenebrosa</name>
    <name type="common">Australian red waratah sea anemone</name>
    <dbReference type="NCBI Taxonomy" id="6105"/>
    <lineage>
        <taxon>Eukaryota</taxon>
        <taxon>Metazoa</taxon>
        <taxon>Cnidaria</taxon>
        <taxon>Anthozoa</taxon>
        <taxon>Hexacorallia</taxon>
        <taxon>Actiniaria</taxon>
        <taxon>Actiniidae</taxon>
        <taxon>Actinia</taxon>
    </lineage>
</organism>
<gene>
    <name evidence="17 18" type="primary">LOC116304551</name>
</gene>
<feature type="binding site" evidence="12">
    <location>
        <position position="250"/>
    </location>
    <ligand>
        <name>Mn(2+)</name>
        <dbReference type="ChEBI" id="CHEBI:29035"/>
    </ligand>
</feature>
<keyword evidence="9" id="KW-0325">Glycoprotein</keyword>
<keyword evidence="5" id="KW-0812">Transmembrane</keyword>
<dbReference type="InterPro" id="IPR029044">
    <property type="entry name" value="Nucleotide-diphossugar_trans"/>
</dbReference>
<proteinExistence type="inferred from homology"/>
<evidence type="ECO:0000256" key="15">
    <source>
        <dbReference type="SAM" id="MobiDB-lite"/>
    </source>
</evidence>
<dbReference type="UniPathway" id="UPA00378"/>
<evidence type="ECO:0000256" key="5">
    <source>
        <dbReference type="ARBA" id="ARBA00022692"/>
    </source>
</evidence>
<evidence type="ECO:0000256" key="12">
    <source>
        <dbReference type="PIRSR" id="PIRSR605027-3"/>
    </source>
</evidence>
<evidence type="ECO:0000256" key="13">
    <source>
        <dbReference type="RuleBase" id="RU363127"/>
    </source>
</evidence>
<dbReference type="GO" id="GO:0015018">
    <property type="term" value="F:galactosylgalactosylxylosylprotein 3-beta-glucuronosyltransferase activity"/>
    <property type="evidence" value="ECO:0007669"/>
    <property type="project" value="UniProtKB-UniRule"/>
</dbReference>
<evidence type="ECO:0000256" key="6">
    <source>
        <dbReference type="ARBA" id="ARBA00022968"/>
    </source>
</evidence>
<feature type="region of interest" description="Disordered" evidence="15">
    <location>
        <begin position="370"/>
        <end position="391"/>
    </location>
</feature>
<comment type="catalytic activity">
    <reaction evidence="10 13">
        <text>3-O-(beta-D-galactosyl-(1-&gt;3)-beta-D-galactosyl-(1-&gt;4)-beta-D-xylosyl)-L-seryl-[protein] + UDP-alpha-D-glucuronate = 3-O-(beta-D-GlcA-(1-&gt;3)-beta-D-Gal-(1-&gt;3)-beta-D-Gal-(1-&gt;4)-beta-D-Xyl)-L-seryl-[protein] + UDP + H(+)</text>
        <dbReference type="Rhea" id="RHEA:24168"/>
        <dbReference type="Rhea" id="RHEA-COMP:12571"/>
        <dbReference type="Rhea" id="RHEA-COMP:12573"/>
        <dbReference type="ChEBI" id="CHEBI:15378"/>
        <dbReference type="ChEBI" id="CHEBI:58052"/>
        <dbReference type="ChEBI" id="CHEBI:58223"/>
        <dbReference type="ChEBI" id="CHEBI:132090"/>
        <dbReference type="ChEBI" id="CHEBI:132093"/>
        <dbReference type="EC" id="2.4.1.135"/>
    </reaction>
</comment>
<dbReference type="RefSeq" id="XP_031570163.1">
    <property type="nucleotide sequence ID" value="XM_031714303.1"/>
</dbReference>
<evidence type="ECO:0000256" key="1">
    <source>
        <dbReference type="ARBA" id="ARBA00004606"/>
    </source>
</evidence>
<keyword evidence="13" id="KW-0333">Golgi apparatus</keyword>
<dbReference type="SUPFAM" id="SSF53448">
    <property type="entry name" value="Nucleotide-diphospho-sugar transferases"/>
    <property type="match status" value="1"/>
</dbReference>
<comment type="similarity">
    <text evidence="2 13">Belongs to the glycosyltransferase 43 family.</text>
</comment>
<accession>A0A6P8IVL6</accession>
<evidence type="ECO:0000313" key="16">
    <source>
        <dbReference type="Proteomes" id="UP000515163"/>
    </source>
</evidence>
<dbReference type="AlphaFoldDB" id="A0A6P8IVL6"/>
<feature type="coiled-coil region" evidence="14">
    <location>
        <begin position="87"/>
        <end position="121"/>
    </location>
</feature>
<evidence type="ECO:0000256" key="11">
    <source>
        <dbReference type="PIRSR" id="PIRSR605027-1"/>
    </source>
</evidence>
<comment type="pathway">
    <text evidence="13">Protein modification; protein glycosylation.</text>
</comment>
<sequence length="391" mass="45537">MARKELAVLLAFLIAMTPLTYFVVKEELRQSRRMSRLKMHSDEIEDAINVANLRFDDSENMLSLKEAVHVQGKRSLYDTPLDTQENNKELHKRLTRSRNQLKQLQLKINELGEEFKKCDSKDGIGEVIDKQKINRAVPTVFIVTPTFKRFVQKAELTRVSQALKGVRNLHWIVVEDSLRKSKLVEQFLKSSGLKYTHLNIRTPEIFQKRKGEFRRFKPRGVFQRNVGIQWMRDNINPEDTPGVVYFADDDNTYDSRLFEEIRWIKGVGVWPVAFTGAARWAGPVCQKGKVIRFHTNWGRFRPFPIDMAGFGINIKKLITEYPHAEFKAMKRPGMLESSLLRQITAREELEPLGDCQKVFVWHTRTQKPRDSIIGEKELREEGRPSNPNIET</sequence>
<dbReference type="Gene3D" id="3.90.550.10">
    <property type="entry name" value="Spore Coat Polysaccharide Biosynthesis Protein SpsA, Chain A"/>
    <property type="match status" value="1"/>
</dbReference>
<dbReference type="OrthoDB" id="675023at2759"/>
<dbReference type="Proteomes" id="UP000515163">
    <property type="component" value="Unplaced"/>
</dbReference>
<comment type="cofactor">
    <cofactor evidence="12 13">
        <name>Mn(2+)</name>
        <dbReference type="ChEBI" id="CHEBI:29035"/>
    </cofactor>
</comment>
<feature type="active site" description="Proton donor/acceptor" evidence="11">
    <location>
        <position position="336"/>
    </location>
</feature>
<keyword evidence="6 13" id="KW-0735">Signal-anchor</keyword>
<evidence type="ECO:0000256" key="10">
    <source>
        <dbReference type="ARBA" id="ARBA00047979"/>
    </source>
</evidence>
<dbReference type="GO" id="GO:0000139">
    <property type="term" value="C:Golgi membrane"/>
    <property type="evidence" value="ECO:0007669"/>
    <property type="project" value="UniProtKB-SubCell"/>
</dbReference>
<dbReference type="FunFam" id="3.90.550.10:FF:000546">
    <property type="entry name" value="Galactosylgalactosylxylosylprotein 3-beta-glucuronosyltransferase"/>
    <property type="match status" value="1"/>
</dbReference>
<name>A0A6P8IVL6_ACTTE</name>
<feature type="compositionally biased region" description="Basic and acidic residues" evidence="15">
    <location>
        <begin position="370"/>
        <end position="383"/>
    </location>
</feature>
<dbReference type="EC" id="2.4.1.135" evidence="3 13"/>
<dbReference type="InterPro" id="IPR005027">
    <property type="entry name" value="Glyco_trans_43"/>
</dbReference>
<keyword evidence="16" id="KW-1185">Reference proteome</keyword>
<evidence type="ECO:0000256" key="2">
    <source>
        <dbReference type="ARBA" id="ARBA00007706"/>
    </source>
</evidence>
<keyword evidence="7" id="KW-1133">Transmembrane helix</keyword>
<dbReference type="GeneID" id="116304551"/>
<dbReference type="GO" id="GO:0005975">
    <property type="term" value="P:carbohydrate metabolic process"/>
    <property type="evidence" value="ECO:0007669"/>
    <property type="project" value="TreeGrafter"/>
</dbReference>
<dbReference type="PANTHER" id="PTHR10896:SF65">
    <property type="entry name" value="GALACTOSYLGALACTOSYLXYLOSYLPROTEIN 3-BETA-GLUCURONOSYLTRANSFERASE 3"/>
    <property type="match status" value="1"/>
</dbReference>
<keyword evidence="12 13" id="KW-0479">Metal-binding</keyword>
<evidence type="ECO:0000256" key="14">
    <source>
        <dbReference type="SAM" id="Coils"/>
    </source>
</evidence>
<dbReference type="PANTHER" id="PTHR10896">
    <property type="entry name" value="GALACTOSYLGALACTOSYLXYLOSYLPROTEIN 3-BETA-GLUCURONOSYLTRANSFERASE BETA-1,3-GLUCURONYLTRANSFERASE"/>
    <property type="match status" value="1"/>
</dbReference>
<dbReference type="KEGG" id="aten:116304551"/>
<keyword evidence="12 13" id="KW-0464">Manganese</keyword>
<evidence type="ECO:0000313" key="17">
    <source>
        <dbReference type="RefSeq" id="XP_031570163.1"/>
    </source>
</evidence>
<keyword evidence="4 13" id="KW-0808">Transferase</keyword>
<keyword evidence="14" id="KW-0175">Coiled coil</keyword>
<dbReference type="GO" id="GO:0050650">
    <property type="term" value="P:chondroitin sulfate proteoglycan biosynthetic process"/>
    <property type="evidence" value="ECO:0007669"/>
    <property type="project" value="TreeGrafter"/>
</dbReference>
<evidence type="ECO:0000256" key="7">
    <source>
        <dbReference type="ARBA" id="ARBA00022989"/>
    </source>
</evidence>
<reference evidence="17 18" key="1">
    <citation type="submission" date="2025-04" db="UniProtKB">
        <authorList>
            <consortium name="RefSeq"/>
        </authorList>
    </citation>
    <scope>IDENTIFICATION</scope>
    <source>
        <tissue evidence="17 18">Tentacle</tissue>
    </source>
</reference>